<evidence type="ECO:0000256" key="3">
    <source>
        <dbReference type="ARBA" id="ARBA00004370"/>
    </source>
</evidence>
<protein>
    <recommendedName>
        <fullName evidence="10">Protein SERAC1</fullName>
    </recommendedName>
</protein>
<dbReference type="CTD" id="36342168"/>
<keyword evidence="9" id="KW-1185">Reference proteome</keyword>
<sequence>MHFTTNVARVISLSAVWGTLLVAHFRRRRQNEHGQNVALPLEGHVSDPLVLVTCEDATGAAVSEAWGQDTALTSRERSIMASSTTSDDGTSLVRRVLSAIGSFMSPSPAEEQAAVALVDQSFTDSMNIIKGIASSLDLPTHLPESFYARLPFRRSSSNDNLKALMEQLELLTFYSKSNGFLNAVAPEEVSSELVQHTIGKLENMAIYLLAAYFPADGLEASAASDLNLLRCLEVPAAHDLTPFPCSRPKDHLIRFGYCQFQFASFLANLSLLPEAVATLSQPCLKSWLEMWSTSQDVRLQLLSTKIQHNLLAHKYLSSEHNDAVQGEEGNFGNSPDGKRSRFYLPSSTFHDVSTPSQNENLDPPVIYGPDVFKLDKRDDGPGSPPPKIDIIFVNGMLGSVFHTWRQRDSCNAGSEESLTESGDDSSSDIDKLSPSFPGQIRCWPQAWLSEEFPEARILGINANLRPFVWNPICPAEKTKLIKSTPSDSDAWIHNHMFLYGQVHAWMSTTICRRRIDERARDILQQLLLAGVGRRPIVWVAHSAGGILTKEVLKLSATWIPESSATVLSHYEESSDSLLHTTDFAVSVAQNLHANEYVDPASSDTALLDCGFGGRVNVATIAMDSAVDMEVPTAVAHQTKGIIFLSVPHRGNQSMMFLYHFPMVFTLTPEAKQLQQNNASIISLHNWFLEWASNCPLQVLNLVEDRETVINRWYSVHLVQPEPQDTEFSEVVLVDTNHTDICKPRNQQDEVYVRVTSFIRRLMESS</sequence>
<dbReference type="OMA" id="DICKPRN"/>
<evidence type="ECO:0000313" key="9">
    <source>
        <dbReference type="Proteomes" id="UP000019149"/>
    </source>
</evidence>
<dbReference type="KEGG" id="egl:EGR_06453"/>
<dbReference type="OrthoDB" id="5086500at2759"/>
<dbReference type="RefSeq" id="XP_024349863.1">
    <property type="nucleotide sequence ID" value="XM_024495702.1"/>
</dbReference>
<gene>
    <name evidence="8" type="ORF">EGR_06453</name>
</gene>
<organism evidence="8 9">
    <name type="scientific">Echinococcus granulosus</name>
    <name type="common">Hydatid tapeworm</name>
    <dbReference type="NCBI Taxonomy" id="6210"/>
    <lineage>
        <taxon>Eukaryota</taxon>
        <taxon>Metazoa</taxon>
        <taxon>Spiralia</taxon>
        <taxon>Lophotrochozoa</taxon>
        <taxon>Platyhelminthes</taxon>
        <taxon>Cestoda</taxon>
        <taxon>Eucestoda</taxon>
        <taxon>Cyclophyllidea</taxon>
        <taxon>Taeniidae</taxon>
        <taxon>Echinococcus</taxon>
        <taxon>Echinococcus granulosus group</taxon>
    </lineage>
</organism>
<comment type="subcellular location">
    <subcellularLocation>
        <location evidence="2">Endoplasmic reticulum</location>
    </subcellularLocation>
    <subcellularLocation>
        <location evidence="3">Membrane</location>
    </subcellularLocation>
    <subcellularLocation>
        <location evidence="1">Mitochondrion</location>
    </subcellularLocation>
</comment>
<proteinExistence type="predicted"/>
<feature type="region of interest" description="Disordered" evidence="7">
    <location>
        <begin position="411"/>
        <end position="430"/>
    </location>
</feature>
<dbReference type="InterPro" id="IPR052374">
    <property type="entry name" value="SERAC1"/>
</dbReference>
<dbReference type="STRING" id="6210.W6UKQ0"/>
<evidence type="ECO:0008006" key="10">
    <source>
        <dbReference type="Google" id="ProtNLM"/>
    </source>
</evidence>
<evidence type="ECO:0000256" key="2">
    <source>
        <dbReference type="ARBA" id="ARBA00004240"/>
    </source>
</evidence>
<evidence type="ECO:0000256" key="5">
    <source>
        <dbReference type="ARBA" id="ARBA00023128"/>
    </source>
</evidence>
<evidence type="ECO:0000313" key="8">
    <source>
        <dbReference type="EMBL" id="EUB58667.1"/>
    </source>
</evidence>
<dbReference type="GO" id="GO:0005739">
    <property type="term" value="C:mitochondrion"/>
    <property type="evidence" value="ECO:0007669"/>
    <property type="project" value="UniProtKB-SubCell"/>
</dbReference>
<dbReference type="SUPFAM" id="SSF53474">
    <property type="entry name" value="alpha/beta-Hydrolases"/>
    <property type="match status" value="1"/>
</dbReference>
<comment type="caution">
    <text evidence="8">The sequence shown here is derived from an EMBL/GenBank/DDBJ whole genome shotgun (WGS) entry which is preliminary data.</text>
</comment>
<feature type="compositionally biased region" description="Acidic residues" evidence="7">
    <location>
        <begin position="417"/>
        <end position="427"/>
    </location>
</feature>
<evidence type="ECO:0000256" key="7">
    <source>
        <dbReference type="SAM" id="MobiDB-lite"/>
    </source>
</evidence>
<dbReference type="GeneID" id="36342168"/>
<dbReference type="AlphaFoldDB" id="W6UKQ0"/>
<evidence type="ECO:0000256" key="4">
    <source>
        <dbReference type="ARBA" id="ARBA00022824"/>
    </source>
</evidence>
<keyword evidence="6" id="KW-0472">Membrane</keyword>
<name>W6UKQ0_ECHGR</name>
<dbReference type="GO" id="GO:0016020">
    <property type="term" value="C:membrane"/>
    <property type="evidence" value="ECO:0007669"/>
    <property type="project" value="UniProtKB-SubCell"/>
</dbReference>
<evidence type="ECO:0000256" key="1">
    <source>
        <dbReference type="ARBA" id="ARBA00004173"/>
    </source>
</evidence>
<dbReference type="PANTHER" id="PTHR48182:SF2">
    <property type="entry name" value="PROTEIN SERAC1"/>
    <property type="match status" value="1"/>
</dbReference>
<dbReference type="EMBL" id="APAU02000057">
    <property type="protein sequence ID" value="EUB58667.1"/>
    <property type="molecule type" value="Genomic_DNA"/>
</dbReference>
<keyword evidence="5" id="KW-0496">Mitochondrion</keyword>
<accession>W6UKQ0</accession>
<reference evidence="8 9" key="1">
    <citation type="journal article" date="2013" name="Nat. Genet.">
        <title>The genome of the hydatid tapeworm Echinococcus granulosus.</title>
        <authorList>
            <person name="Zheng H."/>
            <person name="Zhang W."/>
            <person name="Zhang L."/>
            <person name="Zhang Z."/>
            <person name="Li J."/>
            <person name="Lu G."/>
            <person name="Zhu Y."/>
            <person name="Wang Y."/>
            <person name="Huang Y."/>
            <person name="Liu J."/>
            <person name="Kang H."/>
            <person name="Chen J."/>
            <person name="Wang L."/>
            <person name="Chen A."/>
            <person name="Yu S."/>
            <person name="Gao Z."/>
            <person name="Jin L."/>
            <person name="Gu W."/>
            <person name="Wang Z."/>
            <person name="Zhao L."/>
            <person name="Shi B."/>
            <person name="Wen H."/>
            <person name="Lin R."/>
            <person name="Jones M.K."/>
            <person name="Brejova B."/>
            <person name="Vinar T."/>
            <person name="Zhao G."/>
            <person name="McManus D.P."/>
            <person name="Chen Z."/>
            <person name="Zhou Y."/>
            <person name="Wang S."/>
        </authorList>
    </citation>
    <scope>NUCLEOTIDE SEQUENCE [LARGE SCALE GENOMIC DNA]</scope>
</reference>
<dbReference type="PANTHER" id="PTHR48182">
    <property type="entry name" value="PROTEIN SERAC1"/>
    <property type="match status" value="1"/>
</dbReference>
<keyword evidence="4" id="KW-0256">Endoplasmic reticulum</keyword>
<dbReference type="Proteomes" id="UP000019149">
    <property type="component" value="Unassembled WGS sequence"/>
</dbReference>
<evidence type="ECO:0000256" key="6">
    <source>
        <dbReference type="ARBA" id="ARBA00023136"/>
    </source>
</evidence>
<dbReference type="InterPro" id="IPR029058">
    <property type="entry name" value="AB_hydrolase_fold"/>
</dbReference>
<dbReference type="GO" id="GO:0005783">
    <property type="term" value="C:endoplasmic reticulum"/>
    <property type="evidence" value="ECO:0007669"/>
    <property type="project" value="UniProtKB-SubCell"/>
</dbReference>